<accession>A0A8S9HD51</accession>
<evidence type="ECO:0000313" key="2">
    <source>
        <dbReference type="Proteomes" id="UP000712281"/>
    </source>
</evidence>
<dbReference type="EMBL" id="QGKW02001940">
    <property type="protein sequence ID" value="KAF2555963.1"/>
    <property type="molecule type" value="Genomic_DNA"/>
</dbReference>
<evidence type="ECO:0000313" key="1">
    <source>
        <dbReference type="EMBL" id="KAF2555963.1"/>
    </source>
</evidence>
<reference evidence="1" key="1">
    <citation type="submission" date="2019-12" db="EMBL/GenBank/DDBJ databases">
        <title>Genome sequencing and annotation of Brassica cretica.</title>
        <authorList>
            <person name="Studholme D.J."/>
            <person name="Sarris P.F."/>
        </authorList>
    </citation>
    <scope>NUCLEOTIDE SEQUENCE</scope>
    <source>
        <strain evidence="1">PFS-001/15</strain>
        <tissue evidence="1">Leaf</tissue>
    </source>
</reference>
<gene>
    <name evidence="1" type="ORF">F2Q68_00016822</name>
</gene>
<dbReference type="Proteomes" id="UP000712281">
    <property type="component" value="Unassembled WGS sequence"/>
</dbReference>
<name>A0A8S9HD51_BRACR</name>
<organism evidence="1 2">
    <name type="scientific">Brassica cretica</name>
    <name type="common">Mustard</name>
    <dbReference type="NCBI Taxonomy" id="69181"/>
    <lineage>
        <taxon>Eukaryota</taxon>
        <taxon>Viridiplantae</taxon>
        <taxon>Streptophyta</taxon>
        <taxon>Embryophyta</taxon>
        <taxon>Tracheophyta</taxon>
        <taxon>Spermatophyta</taxon>
        <taxon>Magnoliopsida</taxon>
        <taxon>eudicotyledons</taxon>
        <taxon>Gunneridae</taxon>
        <taxon>Pentapetalae</taxon>
        <taxon>rosids</taxon>
        <taxon>malvids</taxon>
        <taxon>Brassicales</taxon>
        <taxon>Brassicaceae</taxon>
        <taxon>Brassiceae</taxon>
        <taxon>Brassica</taxon>
    </lineage>
</organism>
<protein>
    <submittedName>
        <fullName evidence="1">Uncharacterized protein</fullName>
    </submittedName>
</protein>
<comment type="caution">
    <text evidence="1">The sequence shown here is derived from an EMBL/GenBank/DDBJ whole genome shotgun (WGS) entry which is preliminary data.</text>
</comment>
<dbReference type="AlphaFoldDB" id="A0A8S9HD51"/>
<proteinExistence type="predicted"/>
<sequence>MYADVMASLILRQHCFGIPSAQSVISQFISTPILQCHKPVLHFAMNSPSNVKRKTKKNLFSSETGPPRMNLELRHDRNASWTRAVLDASWNVVANGLGFVGIVGFRLGFQSKSARTVSVREGASVVRSTSGLH</sequence>